<name>A0ABU5RN19_9PSEU</name>
<dbReference type="Proteomes" id="UP001304298">
    <property type="component" value="Unassembled WGS sequence"/>
</dbReference>
<reference evidence="1 2" key="1">
    <citation type="submission" date="2023-12" db="EMBL/GenBank/DDBJ databases">
        <title>Amycolatopsis sp. V23-08.</title>
        <authorList>
            <person name="Somphong A."/>
        </authorList>
    </citation>
    <scope>NUCLEOTIDE SEQUENCE [LARGE SCALE GENOMIC DNA]</scope>
    <source>
        <strain evidence="1 2">V23-08</strain>
    </source>
</reference>
<keyword evidence="2" id="KW-1185">Reference proteome</keyword>
<accession>A0ABU5RN19</accession>
<sequence length="154" mass="16765">MASIFKRLSRLWTCEVNTGTDVSPTWVKVKGLTKLGLTIDANEVDTTDFDSEGWEDNDTTFRKWALSIEGFDGFTGPVNAQVDDPGQAWLKAKGLLTGPDAKVSVRIYRTDNSKGYSGLATSNWKGAGGEVKNMEPFNCDLTGSGLLSPFTYTP</sequence>
<protein>
    <recommendedName>
        <fullName evidence="3">Phage tail protein</fullName>
    </recommendedName>
</protein>
<proteinExistence type="predicted"/>
<dbReference type="InterPro" id="IPR011855">
    <property type="entry name" value="Phgtail_TP901_1"/>
</dbReference>
<comment type="caution">
    <text evidence="1">The sequence shown here is derived from an EMBL/GenBank/DDBJ whole genome shotgun (WGS) entry which is preliminary data.</text>
</comment>
<dbReference type="EMBL" id="JAYFSI010000027">
    <property type="protein sequence ID" value="MEA5367712.1"/>
    <property type="molecule type" value="Genomic_DNA"/>
</dbReference>
<evidence type="ECO:0008006" key="3">
    <source>
        <dbReference type="Google" id="ProtNLM"/>
    </source>
</evidence>
<gene>
    <name evidence="1" type="ORF">VA596_49835</name>
</gene>
<dbReference type="NCBIfam" id="NF047353">
    <property type="entry name" value="tube_lmo2291"/>
    <property type="match status" value="1"/>
</dbReference>
<dbReference type="Pfam" id="PF06199">
    <property type="entry name" value="Phage_tail_2"/>
    <property type="match status" value="1"/>
</dbReference>
<dbReference type="RefSeq" id="WP_323337845.1">
    <property type="nucleotide sequence ID" value="NZ_JAYFSI010000027.1"/>
</dbReference>
<evidence type="ECO:0000313" key="2">
    <source>
        <dbReference type="Proteomes" id="UP001304298"/>
    </source>
</evidence>
<organism evidence="1 2">
    <name type="scientific">Amycolatopsis heterodermiae</name>
    <dbReference type="NCBI Taxonomy" id="3110235"/>
    <lineage>
        <taxon>Bacteria</taxon>
        <taxon>Bacillati</taxon>
        <taxon>Actinomycetota</taxon>
        <taxon>Actinomycetes</taxon>
        <taxon>Pseudonocardiales</taxon>
        <taxon>Pseudonocardiaceae</taxon>
        <taxon>Amycolatopsis</taxon>
    </lineage>
</organism>
<evidence type="ECO:0000313" key="1">
    <source>
        <dbReference type="EMBL" id="MEA5367712.1"/>
    </source>
</evidence>